<proteinExistence type="predicted"/>
<sequence length="66" mass="7721">QDWNLFMTNPPFQDFLCNVYYMRSVGEPLVIYWLYVNYILVILLMRVSYRGVLRVNSGGESKGAPL</sequence>
<feature type="non-terminal residue" evidence="2">
    <location>
        <position position="1"/>
    </location>
</feature>
<comment type="caution">
    <text evidence="2">The sequence shown here is derived from an EMBL/GenBank/DDBJ whole genome shotgun (WGS) entry which is preliminary data.</text>
</comment>
<keyword evidence="1" id="KW-0812">Transmembrane</keyword>
<dbReference type="EMBL" id="MRVZ01000001">
    <property type="protein sequence ID" value="PAU27498.1"/>
    <property type="molecule type" value="Genomic_DNA"/>
</dbReference>
<evidence type="ECO:0000313" key="2">
    <source>
        <dbReference type="EMBL" id="PAU27498.1"/>
    </source>
</evidence>
<dbReference type="AlphaFoldDB" id="A0A2A2CIM5"/>
<gene>
    <name evidence="2" type="ORF">BTQ06_00005</name>
</gene>
<keyword evidence="1" id="KW-0472">Membrane</keyword>
<keyword evidence="1" id="KW-1133">Transmembrane helix</keyword>
<organism evidence="2 3">
    <name type="scientific">Escherichia coli</name>
    <dbReference type="NCBI Taxonomy" id="562"/>
    <lineage>
        <taxon>Bacteria</taxon>
        <taxon>Pseudomonadati</taxon>
        <taxon>Pseudomonadota</taxon>
        <taxon>Gammaproteobacteria</taxon>
        <taxon>Enterobacterales</taxon>
        <taxon>Enterobacteriaceae</taxon>
        <taxon>Escherichia</taxon>
    </lineage>
</organism>
<evidence type="ECO:0000313" key="3">
    <source>
        <dbReference type="Proteomes" id="UP000218543"/>
    </source>
</evidence>
<protein>
    <submittedName>
        <fullName evidence="2">Uncharacterized protein</fullName>
    </submittedName>
</protein>
<dbReference type="Proteomes" id="UP000218543">
    <property type="component" value="Unassembled WGS sequence"/>
</dbReference>
<reference evidence="2 3" key="1">
    <citation type="submission" date="2016-12" db="EMBL/GenBank/DDBJ databases">
        <title>Real-Time Genomic Investigation Underlying the Public Health Response to a Shiga Toxin-Producing Escherichia Coli O26:H11 Outbreak in a Nursery.</title>
        <authorList>
            <person name="Ferdous M."/>
            <person name="Moran-Gilad J."/>
            <person name="Rossen J.W."/>
            <person name="Gdalevich M."/>
        </authorList>
    </citation>
    <scope>NUCLEOTIDE SEQUENCE [LARGE SCALE GENOMIC DNA]</scope>
    <source>
        <strain evidence="2 3">STEC 514-2</strain>
    </source>
</reference>
<accession>A0A2A2CIM5</accession>
<evidence type="ECO:0000256" key="1">
    <source>
        <dbReference type="SAM" id="Phobius"/>
    </source>
</evidence>
<name>A0A2A2CIM5_ECOLX</name>
<feature type="transmembrane region" description="Helical" evidence="1">
    <location>
        <begin position="30"/>
        <end position="49"/>
    </location>
</feature>